<dbReference type="VEuPathDB" id="VectorBase:ASTEI00827"/>
<keyword evidence="8" id="KW-1185">Reference proteome</keyword>
<dbReference type="PANTHER" id="PTHR13059:SF10">
    <property type="entry name" value="HMG BOX TRANSCRIPTION FACTOR BBX"/>
    <property type="match status" value="1"/>
</dbReference>
<dbReference type="GO" id="GO:0000977">
    <property type="term" value="F:RNA polymerase II transcription regulatory region sequence-specific DNA binding"/>
    <property type="evidence" value="ECO:0007669"/>
    <property type="project" value="TreeGrafter"/>
</dbReference>
<feature type="region of interest" description="Disordered" evidence="6">
    <location>
        <begin position="383"/>
        <end position="410"/>
    </location>
</feature>
<name>A0A182XX91_ANOST</name>
<dbReference type="SUPFAM" id="SSF47095">
    <property type="entry name" value="HMG-box"/>
    <property type="match status" value="1"/>
</dbReference>
<protein>
    <submittedName>
        <fullName evidence="7">Uncharacterized protein</fullName>
    </submittedName>
</protein>
<evidence type="ECO:0000256" key="5">
    <source>
        <dbReference type="ARBA" id="ARBA00023242"/>
    </source>
</evidence>
<keyword evidence="5" id="KW-0539">Nucleus</keyword>
<evidence type="ECO:0000256" key="3">
    <source>
        <dbReference type="ARBA" id="ARBA00023125"/>
    </source>
</evidence>
<keyword evidence="2" id="KW-0805">Transcription regulation</keyword>
<feature type="compositionally biased region" description="Basic and acidic residues" evidence="6">
    <location>
        <begin position="104"/>
        <end position="115"/>
    </location>
</feature>
<evidence type="ECO:0000256" key="6">
    <source>
        <dbReference type="SAM" id="MobiDB-lite"/>
    </source>
</evidence>
<dbReference type="PANTHER" id="PTHR13059">
    <property type="entry name" value="HMG-BOX TRANSCRIPTION FACTOR BBX"/>
    <property type="match status" value="1"/>
</dbReference>
<organism evidence="7 8">
    <name type="scientific">Anopheles stephensi</name>
    <name type="common">Indo-Pakistan malaria mosquito</name>
    <dbReference type="NCBI Taxonomy" id="30069"/>
    <lineage>
        <taxon>Eukaryota</taxon>
        <taxon>Metazoa</taxon>
        <taxon>Ecdysozoa</taxon>
        <taxon>Arthropoda</taxon>
        <taxon>Hexapoda</taxon>
        <taxon>Insecta</taxon>
        <taxon>Pterygota</taxon>
        <taxon>Neoptera</taxon>
        <taxon>Endopterygota</taxon>
        <taxon>Diptera</taxon>
        <taxon>Nematocera</taxon>
        <taxon>Culicoidea</taxon>
        <taxon>Culicidae</taxon>
        <taxon>Anophelinae</taxon>
        <taxon>Anopheles</taxon>
    </lineage>
</organism>
<proteinExistence type="predicted"/>
<keyword evidence="3" id="KW-0238">DNA-binding</keyword>
<dbReference type="Pfam" id="PF00505">
    <property type="entry name" value="HMG_box"/>
    <property type="match status" value="1"/>
</dbReference>
<dbReference type="PROSITE" id="PS50118">
    <property type="entry name" value="HMG_BOX_2"/>
    <property type="match status" value="1"/>
</dbReference>
<evidence type="ECO:0000313" key="8">
    <source>
        <dbReference type="Proteomes" id="UP000076408"/>
    </source>
</evidence>
<reference evidence="8" key="1">
    <citation type="journal article" date="2014" name="Genome Biol.">
        <title>Genome analysis of a major urban malaria vector mosquito, Anopheles stephensi.</title>
        <authorList>
            <person name="Jiang X."/>
            <person name="Peery A."/>
            <person name="Hall A.B."/>
            <person name="Sharma A."/>
            <person name="Chen X.G."/>
            <person name="Waterhouse R.M."/>
            <person name="Komissarov A."/>
            <person name="Riehle M.M."/>
            <person name="Shouche Y."/>
            <person name="Sharakhova M.V."/>
            <person name="Lawson D."/>
            <person name="Pakpour N."/>
            <person name="Arensburger P."/>
            <person name="Davidson V.L."/>
            <person name="Eiglmeier K."/>
            <person name="Emrich S."/>
            <person name="George P."/>
            <person name="Kennedy R.C."/>
            <person name="Mane S.P."/>
            <person name="Maslen G."/>
            <person name="Oringanje C."/>
            <person name="Qi Y."/>
            <person name="Settlage R."/>
            <person name="Tojo M."/>
            <person name="Tubio J.M."/>
            <person name="Unger M.F."/>
            <person name="Wang B."/>
            <person name="Vernick K.D."/>
            <person name="Ribeiro J.M."/>
            <person name="James A.A."/>
            <person name="Michel K."/>
            <person name="Riehle M.A."/>
            <person name="Luckhart S."/>
            <person name="Sharakhov I.V."/>
            <person name="Tu Z."/>
        </authorList>
    </citation>
    <scope>NUCLEOTIDE SEQUENCE [LARGE SCALE GENOMIC DNA]</scope>
    <source>
        <strain evidence="8">Indian</strain>
    </source>
</reference>
<dbReference type="InterPro" id="IPR052412">
    <property type="entry name" value="CC-Dev_Transcription_Reg"/>
</dbReference>
<dbReference type="GO" id="GO:0000981">
    <property type="term" value="F:DNA-binding transcription factor activity, RNA polymerase II-specific"/>
    <property type="evidence" value="ECO:0007669"/>
    <property type="project" value="TreeGrafter"/>
</dbReference>
<dbReference type="Proteomes" id="UP000076408">
    <property type="component" value="Unassembled WGS sequence"/>
</dbReference>
<dbReference type="InterPro" id="IPR009071">
    <property type="entry name" value="HMG_box_dom"/>
</dbReference>
<feature type="region of interest" description="Disordered" evidence="6">
    <location>
        <begin position="89"/>
        <end position="117"/>
    </location>
</feature>
<dbReference type="GO" id="GO:0005634">
    <property type="term" value="C:nucleus"/>
    <property type="evidence" value="ECO:0007669"/>
    <property type="project" value="UniProtKB-UniRule"/>
</dbReference>
<evidence type="ECO:0000256" key="2">
    <source>
        <dbReference type="ARBA" id="ARBA00023015"/>
    </source>
</evidence>
<keyword evidence="1" id="KW-0597">Phosphoprotein</keyword>
<reference evidence="7" key="2">
    <citation type="submission" date="2020-05" db="UniProtKB">
        <authorList>
            <consortium name="EnsemblMetazoa"/>
        </authorList>
    </citation>
    <scope>IDENTIFICATION</scope>
    <source>
        <strain evidence="7">Indian</strain>
    </source>
</reference>
<evidence type="ECO:0000256" key="4">
    <source>
        <dbReference type="ARBA" id="ARBA00023163"/>
    </source>
</evidence>
<dbReference type="InterPro" id="IPR036910">
    <property type="entry name" value="HMG_box_dom_sf"/>
</dbReference>
<dbReference type="STRING" id="30069.A0A182XX91"/>
<dbReference type="VEuPathDB" id="VectorBase:ASTE001918"/>
<evidence type="ECO:0000256" key="1">
    <source>
        <dbReference type="ARBA" id="ARBA00022553"/>
    </source>
</evidence>
<feature type="region of interest" description="Disordered" evidence="6">
    <location>
        <begin position="340"/>
        <end position="360"/>
    </location>
</feature>
<dbReference type="SMART" id="SM00398">
    <property type="entry name" value="HMG"/>
    <property type="match status" value="1"/>
</dbReference>
<sequence>MLQNSAYGTPLLDGKPVLPEINSHHQTVDKLDTVAEPQQLTICNNNNANIANRNSTSIVAPPRYAVETPAPTVERDGWYGRLLDHTNYTRHTPEPAAHDVQPLKTEDNTSQRNDEITPNAADGEELLIGTCQQHMVPHAQTPAEEVTQPQDNIAAAVACSPKKKAGQRRPMNAFLLFCKRHRSVLKEHYPEENRAITKKLGKWWKNATAEQKKPYQLLAEKNKTKFLDVNPGFRWCKSSTMASCDKNVDGEPVLSEGKTEPMETEPEATISPAHLEAAQALVSLRGSVEDRRPLTTFKLADDSDMGSLNKLCVETRQCGDRADAGQPWKPRYNRVAESDQCSTGVGNVPDQVNDGTESTTRAARSCKAKWYYDFMSHMYPSMQTKRATSSKKTQKAHNDRTSRDRESNTGCLVEPTDVEALIGNLDRELDKELMSIPALSIDLFRAIQNNEKRRKKCQIWLQSFTKDLQPAIASGSRDMYNDQYKRQYNVYAGKPDFCGAIDRATGTTTIHQTRRLSEAEATARKHNPVCPTHD</sequence>
<accession>A0A182XX91</accession>
<evidence type="ECO:0000313" key="7">
    <source>
        <dbReference type="EnsemblMetazoa" id="ASTEI00827-PA"/>
    </source>
</evidence>
<dbReference type="EnsemblMetazoa" id="ASTEI00827-RA">
    <property type="protein sequence ID" value="ASTEI00827-PA"/>
    <property type="gene ID" value="ASTEI00827"/>
</dbReference>
<dbReference type="Gene3D" id="1.10.30.10">
    <property type="entry name" value="High mobility group box domain"/>
    <property type="match status" value="1"/>
</dbReference>
<feature type="compositionally biased region" description="Basic and acidic residues" evidence="6">
    <location>
        <begin position="396"/>
        <end position="407"/>
    </location>
</feature>
<dbReference type="VEuPathDB" id="VectorBase:ASTEI20_042512"/>
<dbReference type="OMA" id="EINSHHQ"/>
<dbReference type="AlphaFoldDB" id="A0A182XX91"/>
<keyword evidence="4" id="KW-0804">Transcription</keyword>